<evidence type="ECO:0000313" key="2">
    <source>
        <dbReference type="Proteomes" id="UP001387364"/>
    </source>
</evidence>
<dbReference type="Gene3D" id="3.90.1150.10">
    <property type="entry name" value="Aspartate Aminotransferase, domain 1"/>
    <property type="match status" value="1"/>
</dbReference>
<organism evidence="1 2">
    <name type="scientific">Bacillus kandeliae</name>
    <dbReference type="NCBI Taxonomy" id="3129297"/>
    <lineage>
        <taxon>Bacteria</taxon>
        <taxon>Bacillati</taxon>
        <taxon>Bacillota</taxon>
        <taxon>Bacilli</taxon>
        <taxon>Bacillales</taxon>
        <taxon>Bacillaceae</taxon>
        <taxon>Bacillus</taxon>
    </lineage>
</organism>
<gene>
    <name evidence="1" type="ORF">WDJ61_03445</name>
</gene>
<reference evidence="1 2" key="1">
    <citation type="submission" date="2024-02" db="EMBL/GenBank/DDBJ databases">
        <title>Seven novel Bacillus-like species.</title>
        <authorList>
            <person name="Liu G."/>
        </authorList>
    </citation>
    <scope>NUCLEOTIDE SEQUENCE [LARGE SCALE GENOMIC DNA]</scope>
    <source>
        <strain evidence="1 2">FJAT-52991</strain>
    </source>
</reference>
<dbReference type="RefSeq" id="WP_338753173.1">
    <property type="nucleotide sequence ID" value="NZ_CP147404.1"/>
</dbReference>
<dbReference type="Proteomes" id="UP001387364">
    <property type="component" value="Chromosome"/>
</dbReference>
<dbReference type="InterPro" id="IPR015422">
    <property type="entry name" value="PyrdxlP-dep_Trfase_small"/>
</dbReference>
<dbReference type="EMBL" id="CP147404">
    <property type="protein sequence ID" value="WXB93716.1"/>
    <property type="molecule type" value="Genomic_DNA"/>
</dbReference>
<name>A0ABZ2N7L2_9BACI</name>
<evidence type="ECO:0000313" key="1">
    <source>
        <dbReference type="EMBL" id="WXB93716.1"/>
    </source>
</evidence>
<sequence length="42" mass="4676">MPGHLMGSEKGYIRLTFGRAEINDIQEGVTRLKGAIQQLSFL</sequence>
<keyword evidence="2" id="KW-1185">Reference proteome</keyword>
<accession>A0ABZ2N7L2</accession>
<protein>
    <submittedName>
        <fullName evidence="1">Uncharacterized protein</fullName>
    </submittedName>
</protein>
<proteinExistence type="predicted"/>